<proteinExistence type="predicted"/>
<organism evidence="1 2">
    <name type="scientific">Lentibacillus salinarum</name>
    <dbReference type="NCBI Taxonomy" id="446820"/>
    <lineage>
        <taxon>Bacteria</taxon>
        <taxon>Bacillati</taxon>
        <taxon>Bacillota</taxon>
        <taxon>Bacilli</taxon>
        <taxon>Bacillales</taxon>
        <taxon>Bacillaceae</taxon>
        <taxon>Lentibacillus</taxon>
    </lineage>
</organism>
<dbReference type="Proteomes" id="UP001597178">
    <property type="component" value="Unassembled WGS sequence"/>
</dbReference>
<protein>
    <submittedName>
        <fullName evidence="1">Uncharacterized protein</fullName>
    </submittedName>
</protein>
<dbReference type="EMBL" id="JBHTNH010000028">
    <property type="protein sequence ID" value="MFD1362784.1"/>
    <property type="molecule type" value="Genomic_DNA"/>
</dbReference>
<sequence>MEMTDCSSVCARCTRKYGKKESIKYYVYKAKLTEQDGSVTNEEVTFCCSNVRLVSLLEEINSGEKLLDKSSMRIIHRTEDRNEARNIATEL</sequence>
<accession>A0ABW3ZWY6</accession>
<evidence type="ECO:0000313" key="1">
    <source>
        <dbReference type="EMBL" id="MFD1362784.1"/>
    </source>
</evidence>
<comment type="caution">
    <text evidence="1">The sequence shown here is derived from an EMBL/GenBank/DDBJ whole genome shotgun (WGS) entry which is preliminary data.</text>
</comment>
<gene>
    <name evidence="1" type="ORF">ACFQ4A_14075</name>
</gene>
<dbReference type="RefSeq" id="WP_382401670.1">
    <property type="nucleotide sequence ID" value="NZ_JBHTNH010000028.1"/>
</dbReference>
<evidence type="ECO:0000313" key="2">
    <source>
        <dbReference type="Proteomes" id="UP001597178"/>
    </source>
</evidence>
<reference evidence="2" key="1">
    <citation type="journal article" date="2019" name="Int. J. Syst. Evol. Microbiol.">
        <title>The Global Catalogue of Microorganisms (GCM) 10K type strain sequencing project: providing services to taxonomists for standard genome sequencing and annotation.</title>
        <authorList>
            <consortium name="The Broad Institute Genomics Platform"/>
            <consortium name="The Broad Institute Genome Sequencing Center for Infectious Disease"/>
            <person name="Wu L."/>
            <person name="Ma J."/>
        </authorList>
    </citation>
    <scope>NUCLEOTIDE SEQUENCE [LARGE SCALE GENOMIC DNA]</scope>
    <source>
        <strain evidence="2">CCUG 54822</strain>
    </source>
</reference>
<name>A0ABW3ZWY6_9BACI</name>
<keyword evidence="2" id="KW-1185">Reference proteome</keyword>